<name>A0A2W5KFE5_ANCNO</name>
<sequence>MARPPAPPLYALAIERLALGAAVTKQDLNLPPAGVRSDALAYHAILRGESPENLIFKRRNDAMRDGLYIAEFQGPFGFGSGTASLTNRRIRGGDGAMYYYGPYSWDDEDFSATINVNKYTAGPGSSIFGLDSFTLTISGTGKGDIAEFVARTPAVPHMKMHGSLKRVAD</sequence>
<comment type="caution">
    <text evidence="1">The sequence shown here is derived from an EMBL/GenBank/DDBJ whole genome shotgun (WGS) entry which is preliminary data.</text>
</comment>
<organism evidence="1 2">
    <name type="scientific">Ancylobacter novellus</name>
    <name type="common">Thiobacillus novellus</name>
    <dbReference type="NCBI Taxonomy" id="921"/>
    <lineage>
        <taxon>Bacteria</taxon>
        <taxon>Pseudomonadati</taxon>
        <taxon>Pseudomonadota</taxon>
        <taxon>Alphaproteobacteria</taxon>
        <taxon>Hyphomicrobiales</taxon>
        <taxon>Xanthobacteraceae</taxon>
        <taxon>Ancylobacter</taxon>
    </lineage>
</organism>
<accession>A0A2W5KFE5</accession>
<evidence type="ECO:0000313" key="2">
    <source>
        <dbReference type="Proteomes" id="UP000249577"/>
    </source>
</evidence>
<evidence type="ECO:0000313" key="1">
    <source>
        <dbReference type="EMBL" id="PZQ13545.1"/>
    </source>
</evidence>
<protein>
    <submittedName>
        <fullName evidence="1">Uncharacterized protein</fullName>
    </submittedName>
</protein>
<gene>
    <name evidence="1" type="ORF">DI565_13435</name>
</gene>
<dbReference type="InterPro" id="IPR043019">
    <property type="entry name" value="GrlR_sf"/>
</dbReference>
<dbReference type="EMBL" id="QFPN01000007">
    <property type="protein sequence ID" value="PZQ13545.1"/>
    <property type="molecule type" value="Genomic_DNA"/>
</dbReference>
<dbReference type="Proteomes" id="UP000249577">
    <property type="component" value="Unassembled WGS sequence"/>
</dbReference>
<dbReference type="AlphaFoldDB" id="A0A2W5KFE5"/>
<dbReference type="Gene3D" id="2.40.128.380">
    <property type="entry name" value="T3SS negative regulator GrlR"/>
    <property type="match status" value="1"/>
</dbReference>
<proteinExistence type="predicted"/>
<reference evidence="1 2" key="1">
    <citation type="submission" date="2017-08" db="EMBL/GenBank/DDBJ databases">
        <title>Infants hospitalized years apart are colonized by the same room-sourced microbial strains.</title>
        <authorList>
            <person name="Brooks B."/>
            <person name="Olm M.R."/>
            <person name="Firek B.A."/>
            <person name="Baker R."/>
            <person name="Thomas B.C."/>
            <person name="Morowitz M.J."/>
            <person name="Banfield J.F."/>
        </authorList>
    </citation>
    <scope>NUCLEOTIDE SEQUENCE [LARGE SCALE GENOMIC DNA]</scope>
    <source>
        <strain evidence="1">S2_005_003_R2_43</strain>
    </source>
</reference>